<feature type="compositionally biased region" description="Pro residues" evidence="3">
    <location>
        <begin position="163"/>
        <end position="172"/>
    </location>
</feature>
<gene>
    <name evidence="4" type="ORF">CDD81_3058</name>
</gene>
<evidence type="ECO:0000256" key="1">
    <source>
        <dbReference type="ARBA" id="ARBA00022737"/>
    </source>
</evidence>
<dbReference type="EMBL" id="NJET01000020">
    <property type="protein sequence ID" value="PHH65199.1"/>
    <property type="molecule type" value="Genomic_DNA"/>
</dbReference>
<dbReference type="GO" id="GO:0001786">
    <property type="term" value="F:phosphatidylserine binding"/>
    <property type="evidence" value="ECO:0007669"/>
    <property type="project" value="TreeGrafter"/>
</dbReference>
<dbReference type="Pfam" id="PF00191">
    <property type="entry name" value="Annexin"/>
    <property type="match status" value="2"/>
</dbReference>
<dbReference type="AlphaFoldDB" id="A0A2C5XAU1"/>
<dbReference type="Gene3D" id="1.10.220.10">
    <property type="entry name" value="Annexin"/>
    <property type="match status" value="3"/>
</dbReference>
<organism evidence="4 5">
    <name type="scientific">Ophiocordyceps australis</name>
    <dbReference type="NCBI Taxonomy" id="1399860"/>
    <lineage>
        <taxon>Eukaryota</taxon>
        <taxon>Fungi</taxon>
        <taxon>Dikarya</taxon>
        <taxon>Ascomycota</taxon>
        <taxon>Pezizomycotina</taxon>
        <taxon>Sordariomycetes</taxon>
        <taxon>Hypocreomycetidae</taxon>
        <taxon>Hypocreales</taxon>
        <taxon>Ophiocordycipitaceae</taxon>
        <taxon>Ophiocordyceps</taxon>
    </lineage>
</organism>
<dbReference type="PANTHER" id="PTHR10502">
    <property type="entry name" value="ANNEXIN"/>
    <property type="match status" value="1"/>
</dbReference>
<keyword evidence="2" id="KW-0041">Annexin</keyword>
<dbReference type="OrthoDB" id="2134400at2759"/>
<dbReference type="GO" id="GO:0005509">
    <property type="term" value="F:calcium ion binding"/>
    <property type="evidence" value="ECO:0007669"/>
    <property type="project" value="InterPro"/>
</dbReference>
<proteinExistence type="predicted"/>
<dbReference type="Proteomes" id="UP000226192">
    <property type="component" value="Unassembled WGS sequence"/>
</dbReference>
<comment type="caution">
    <text evidence="4">The sequence shown here is derived from an EMBL/GenBank/DDBJ whole genome shotgun (WGS) entry which is preliminary data.</text>
</comment>
<dbReference type="InterPro" id="IPR018502">
    <property type="entry name" value="Annexin_repeat"/>
</dbReference>
<feature type="compositionally biased region" description="Basic and acidic residues" evidence="3">
    <location>
        <begin position="138"/>
        <end position="157"/>
    </location>
</feature>
<dbReference type="GO" id="GO:0005737">
    <property type="term" value="C:cytoplasm"/>
    <property type="evidence" value="ECO:0007669"/>
    <property type="project" value="TreeGrafter"/>
</dbReference>
<feature type="compositionally biased region" description="Basic and acidic residues" evidence="3">
    <location>
        <begin position="222"/>
        <end position="233"/>
    </location>
</feature>
<feature type="compositionally biased region" description="Basic and acidic residues" evidence="3">
    <location>
        <begin position="251"/>
        <end position="260"/>
    </location>
</feature>
<feature type="region of interest" description="Disordered" evidence="3">
    <location>
        <begin position="1"/>
        <end position="68"/>
    </location>
</feature>
<evidence type="ECO:0000256" key="2">
    <source>
        <dbReference type="ARBA" id="ARBA00023216"/>
    </source>
</evidence>
<name>A0A2C5XAU1_9HYPO</name>
<feature type="region of interest" description="Disordered" evidence="3">
    <location>
        <begin position="138"/>
        <end position="194"/>
    </location>
</feature>
<dbReference type="STRING" id="1399860.A0A2C5XAU1"/>
<dbReference type="SUPFAM" id="SSF47874">
    <property type="entry name" value="Annexin"/>
    <property type="match status" value="1"/>
</dbReference>
<sequence length="679" mass="76243">MSLAVDNAHYMGRSRSPSPSRSRSRSQGYDSCPTYADLKEPGHVPMHHGHGDHYVSSRRRPYPTEGGFDDMMARREALYNRDDGATGRGYVRDAPSGHTRSKSDLFLGHDAATGSLDQGITDQFLKFLPQKYSRQYVSDDSHAAANKRRQDSKHGQQDDLAYGPPPLAPSPRPTAVCTRPDGHDGRSIAGHGMNWVPGAAQRDLYRGIDTLTVEHHGHHGSSWRESRQRDKSGTRGTLSVDAAHGSSHRSRSSDSRRESRSPSPQPPTARMSSLTVDTDRSAAPASPLLEAYRGTYQSCSPMPSPLLLASGGASMDALSPLDSDAEADVPKSGRRARFHDAQDIAQRLAHALDGEGPPDTQPLIDILPSLTHEQVMELRAEYKRLVTVGPARKGVNIAKHIRARLKDEHGLLFKACYVVALGRWESEAYWANYWYHGDKTRRELLIEALMGRTNAEIGRIKDSFADKKYHDSLTRCMKTELKEDKFKKAILMVLDQGRMDEYDSRGRPMAMDHDLVRQDAQDLRRAVKASRGGESDMIAIVVTRSQGHLRAVLQHYERHYKSNFARDALDKSGNLVGELLAHILNGVINRPVRDALLLHHALKTSRRDELRRELLISRLVRFHWDPVHMQAVRRAYRHRYGQELQDAVREATSGHWGRFCYGLCIARMPNDIRHLDAHP</sequence>
<reference evidence="4 5" key="1">
    <citation type="submission" date="2017-06" db="EMBL/GenBank/DDBJ databases">
        <title>Ant-infecting Ophiocordyceps genomes reveal a high diversity of potential behavioral manipulation genes and a possible major role for enterotoxins.</title>
        <authorList>
            <person name="De Bekker C."/>
            <person name="Evans H.C."/>
            <person name="Brachmann A."/>
            <person name="Hughes D.P."/>
        </authorList>
    </citation>
    <scope>NUCLEOTIDE SEQUENCE [LARGE SCALE GENOMIC DNA]</scope>
    <source>
        <strain evidence="4 5">Map64</strain>
    </source>
</reference>
<dbReference type="PANTHER" id="PTHR10502:SF107">
    <property type="entry name" value="ANNEXIN ANXC4 (AFU_ORTHOLOGUE AFUA_3G07020)"/>
    <property type="match status" value="1"/>
</dbReference>
<protein>
    <recommendedName>
        <fullName evidence="6">Annexin</fullName>
    </recommendedName>
</protein>
<evidence type="ECO:0000256" key="3">
    <source>
        <dbReference type="SAM" id="MobiDB-lite"/>
    </source>
</evidence>
<dbReference type="GO" id="GO:0005886">
    <property type="term" value="C:plasma membrane"/>
    <property type="evidence" value="ECO:0007669"/>
    <property type="project" value="TreeGrafter"/>
</dbReference>
<keyword evidence="5" id="KW-1185">Reference proteome</keyword>
<evidence type="ECO:0000313" key="4">
    <source>
        <dbReference type="EMBL" id="PHH65199.1"/>
    </source>
</evidence>
<accession>A0A2C5XAU1</accession>
<keyword evidence="1" id="KW-0677">Repeat</keyword>
<dbReference type="InterPro" id="IPR037104">
    <property type="entry name" value="Annexin_sf"/>
</dbReference>
<dbReference type="GO" id="GO:0005544">
    <property type="term" value="F:calcium-dependent phospholipid binding"/>
    <property type="evidence" value="ECO:0007669"/>
    <property type="project" value="InterPro"/>
</dbReference>
<dbReference type="GO" id="GO:0005634">
    <property type="term" value="C:nucleus"/>
    <property type="evidence" value="ECO:0007669"/>
    <property type="project" value="TreeGrafter"/>
</dbReference>
<evidence type="ECO:0008006" key="6">
    <source>
        <dbReference type="Google" id="ProtNLM"/>
    </source>
</evidence>
<evidence type="ECO:0000313" key="5">
    <source>
        <dbReference type="Proteomes" id="UP000226192"/>
    </source>
</evidence>
<feature type="region of interest" description="Disordered" evidence="3">
    <location>
        <begin position="215"/>
        <end position="281"/>
    </location>
</feature>
<dbReference type="GO" id="GO:0012506">
    <property type="term" value="C:vesicle membrane"/>
    <property type="evidence" value="ECO:0007669"/>
    <property type="project" value="TreeGrafter"/>
</dbReference>
<dbReference type="PROSITE" id="PS51897">
    <property type="entry name" value="ANNEXIN_2"/>
    <property type="match status" value="1"/>
</dbReference>